<organism evidence="1">
    <name type="scientific">Schistocephalus solidus</name>
    <name type="common">Tapeworm</name>
    <dbReference type="NCBI Taxonomy" id="70667"/>
    <lineage>
        <taxon>Eukaryota</taxon>
        <taxon>Metazoa</taxon>
        <taxon>Spiralia</taxon>
        <taxon>Lophotrochozoa</taxon>
        <taxon>Platyhelminthes</taxon>
        <taxon>Cestoda</taxon>
        <taxon>Eucestoda</taxon>
        <taxon>Diphyllobothriidea</taxon>
        <taxon>Diphyllobothriidae</taxon>
        <taxon>Schistocephalus</taxon>
    </lineage>
</organism>
<feature type="non-terminal residue" evidence="1">
    <location>
        <position position="1"/>
    </location>
</feature>
<sequence length="129" mass="13930">GTLAVIGVRGYGELIEGGLRPVTADARAAGLSSCLLQCQLWIWLFGGMGAPVGGTCRMQAPGIITVGDRDGYELRCFCRTADVRLCGFRLLPHAGCCFCFVFSLRKNSRSAKLFCAAACQQEESAVWFR</sequence>
<protein>
    <submittedName>
        <fullName evidence="1">Uncharacterized protein</fullName>
    </submittedName>
</protein>
<name>A0A0X3PEQ4_SCHSO</name>
<gene>
    <name evidence="1" type="ORF">TR93835</name>
</gene>
<evidence type="ECO:0000313" key="1">
    <source>
        <dbReference type="EMBL" id="JAP50405.1"/>
    </source>
</evidence>
<proteinExistence type="predicted"/>
<dbReference type="EMBL" id="GEEE01012820">
    <property type="protein sequence ID" value="JAP50405.1"/>
    <property type="molecule type" value="Transcribed_RNA"/>
</dbReference>
<accession>A0A0X3PEQ4</accession>
<reference evidence="1" key="1">
    <citation type="submission" date="2016-01" db="EMBL/GenBank/DDBJ databases">
        <title>Reference transcriptome for the parasite Schistocephalus solidus: insights into the molecular evolution of parasitism.</title>
        <authorList>
            <person name="Hebert F.O."/>
            <person name="Grambauer S."/>
            <person name="Barber I."/>
            <person name="Landry C.R."/>
            <person name="Aubin-Horth N."/>
        </authorList>
    </citation>
    <scope>NUCLEOTIDE SEQUENCE</scope>
</reference>
<dbReference type="AlphaFoldDB" id="A0A0X3PEQ4"/>